<proteinExistence type="predicted"/>
<organism evidence="2 3">
    <name type="scientific">Oryzihumus leptocrescens</name>
    <dbReference type="NCBI Taxonomy" id="297536"/>
    <lineage>
        <taxon>Bacteria</taxon>
        <taxon>Bacillati</taxon>
        <taxon>Actinomycetota</taxon>
        <taxon>Actinomycetes</taxon>
        <taxon>Micrococcales</taxon>
        <taxon>Intrasporangiaceae</taxon>
        <taxon>Oryzihumus</taxon>
    </lineage>
</organism>
<evidence type="ECO:0000313" key="3">
    <source>
        <dbReference type="Proteomes" id="UP000319514"/>
    </source>
</evidence>
<dbReference type="EMBL" id="VFOQ01000001">
    <property type="protein sequence ID" value="TQL61242.1"/>
    <property type="molecule type" value="Genomic_DNA"/>
</dbReference>
<dbReference type="RefSeq" id="WP_185746158.1">
    <property type="nucleotide sequence ID" value="NZ_BAAAKX010000001.1"/>
</dbReference>
<gene>
    <name evidence="2" type="ORF">FB474_2649</name>
</gene>
<keyword evidence="3" id="KW-1185">Reference proteome</keyword>
<comment type="caution">
    <text evidence="2">The sequence shown here is derived from an EMBL/GenBank/DDBJ whole genome shotgun (WGS) entry which is preliminary data.</text>
</comment>
<name>A0A542ZLL7_9MICO</name>
<accession>A0A542ZLL7</accession>
<protein>
    <submittedName>
        <fullName evidence="2">Uncharacterized protein</fullName>
    </submittedName>
</protein>
<dbReference type="Proteomes" id="UP000319514">
    <property type="component" value="Unassembled WGS sequence"/>
</dbReference>
<dbReference type="AlphaFoldDB" id="A0A542ZLL7"/>
<feature type="region of interest" description="Disordered" evidence="1">
    <location>
        <begin position="1"/>
        <end position="23"/>
    </location>
</feature>
<reference evidence="2 3" key="1">
    <citation type="submission" date="2019-06" db="EMBL/GenBank/DDBJ databases">
        <title>Sequencing the genomes of 1000 actinobacteria strains.</title>
        <authorList>
            <person name="Klenk H.-P."/>
        </authorList>
    </citation>
    <scope>NUCLEOTIDE SEQUENCE [LARGE SCALE GENOMIC DNA]</scope>
    <source>
        <strain evidence="2 3">DSM 18082</strain>
    </source>
</reference>
<feature type="compositionally biased region" description="Low complexity" evidence="1">
    <location>
        <begin position="10"/>
        <end position="21"/>
    </location>
</feature>
<sequence>MNATPTRISAAPTTDATTCTPRLQVPRYPRVRFALSERAARRHLEQFEGKQGR</sequence>
<evidence type="ECO:0000313" key="2">
    <source>
        <dbReference type="EMBL" id="TQL61242.1"/>
    </source>
</evidence>
<evidence type="ECO:0000256" key="1">
    <source>
        <dbReference type="SAM" id="MobiDB-lite"/>
    </source>
</evidence>